<evidence type="ECO:0008006" key="3">
    <source>
        <dbReference type="Google" id="ProtNLM"/>
    </source>
</evidence>
<dbReference type="EMBL" id="PKPP01002445">
    <property type="protein sequence ID" value="PWA75224.1"/>
    <property type="molecule type" value="Genomic_DNA"/>
</dbReference>
<keyword evidence="2" id="KW-1185">Reference proteome</keyword>
<protein>
    <recommendedName>
        <fullName evidence="3">RNA-directed DNA polymerase, eukaryota, Reverse transcriptase zinc-binding domain protein</fullName>
    </recommendedName>
</protein>
<name>A0A2U1NNZ0_ARTAN</name>
<evidence type="ECO:0000313" key="1">
    <source>
        <dbReference type="EMBL" id="PWA75224.1"/>
    </source>
</evidence>
<dbReference type="OrthoDB" id="1743609at2759"/>
<evidence type="ECO:0000313" key="2">
    <source>
        <dbReference type="Proteomes" id="UP000245207"/>
    </source>
</evidence>
<proteinExistence type="predicted"/>
<comment type="caution">
    <text evidence="1">The sequence shown here is derived from an EMBL/GenBank/DDBJ whole genome shotgun (WGS) entry which is preliminary data.</text>
</comment>
<sequence>MLQSLLTVTNLPCTTFKLNFEIGMSKYAGIWVLTAIPYQNHYTGYPMGTGLHSPRRELRNGLYVTKSVLSSIPLFYFSLFKVPIGVLKRLESCRSNFFRGVEEGSRKVSWFFWDSVVASKEVGGLGMSSFLAMNCALLFKWIWRFKVQHDAMWVSIIKAIHGRSGRLDCGVQVDTKNPILANLFLILAKKGLPRRILATKIAYSQRR</sequence>
<organism evidence="1 2">
    <name type="scientific">Artemisia annua</name>
    <name type="common">Sweet wormwood</name>
    <dbReference type="NCBI Taxonomy" id="35608"/>
    <lineage>
        <taxon>Eukaryota</taxon>
        <taxon>Viridiplantae</taxon>
        <taxon>Streptophyta</taxon>
        <taxon>Embryophyta</taxon>
        <taxon>Tracheophyta</taxon>
        <taxon>Spermatophyta</taxon>
        <taxon>Magnoliopsida</taxon>
        <taxon>eudicotyledons</taxon>
        <taxon>Gunneridae</taxon>
        <taxon>Pentapetalae</taxon>
        <taxon>asterids</taxon>
        <taxon>campanulids</taxon>
        <taxon>Asterales</taxon>
        <taxon>Asteraceae</taxon>
        <taxon>Asteroideae</taxon>
        <taxon>Anthemideae</taxon>
        <taxon>Artemisiinae</taxon>
        <taxon>Artemisia</taxon>
    </lineage>
</organism>
<dbReference type="Proteomes" id="UP000245207">
    <property type="component" value="Unassembled WGS sequence"/>
</dbReference>
<accession>A0A2U1NNZ0</accession>
<dbReference type="PANTHER" id="PTHR33116:SF78">
    <property type="entry name" value="OS12G0587133 PROTEIN"/>
    <property type="match status" value="1"/>
</dbReference>
<dbReference type="PANTHER" id="PTHR33116">
    <property type="entry name" value="REVERSE TRANSCRIPTASE ZINC-BINDING DOMAIN-CONTAINING PROTEIN-RELATED-RELATED"/>
    <property type="match status" value="1"/>
</dbReference>
<gene>
    <name evidence="1" type="ORF">CTI12_AA244880</name>
</gene>
<reference evidence="1 2" key="1">
    <citation type="journal article" date="2018" name="Mol. Plant">
        <title>The genome of Artemisia annua provides insight into the evolution of Asteraceae family and artemisinin biosynthesis.</title>
        <authorList>
            <person name="Shen Q."/>
            <person name="Zhang L."/>
            <person name="Liao Z."/>
            <person name="Wang S."/>
            <person name="Yan T."/>
            <person name="Shi P."/>
            <person name="Liu M."/>
            <person name="Fu X."/>
            <person name="Pan Q."/>
            <person name="Wang Y."/>
            <person name="Lv Z."/>
            <person name="Lu X."/>
            <person name="Zhang F."/>
            <person name="Jiang W."/>
            <person name="Ma Y."/>
            <person name="Chen M."/>
            <person name="Hao X."/>
            <person name="Li L."/>
            <person name="Tang Y."/>
            <person name="Lv G."/>
            <person name="Zhou Y."/>
            <person name="Sun X."/>
            <person name="Brodelius P.E."/>
            <person name="Rose J.K.C."/>
            <person name="Tang K."/>
        </authorList>
    </citation>
    <scope>NUCLEOTIDE SEQUENCE [LARGE SCALE GENOMIC DNA]</scope>
    <source>
        <strain evidence="2">cv. Huhao1</strain>
        <tissue evidence="1">Leaf</tissue>
    </source>
</reference>
<dbReference type="AlphaFoldDB" id="A0A2U1NNZ0"/>